<dbReference type="OrthoDB" id="9782820at2"/>
<dbReference type="NCBIfam" id="TIGR04335">
    <property type="entry name" value="AmmeMemoSam_A"/>
    <property type="match status" value="1"/>
</dbReference>
<dbReference type="InterPro" id="IPR027485">
    <property type="entry name" value="AMMECR1_N"/>
</dbReference>
<dbReference type="PANTHER" id="PTHR13016">
    <property type="entry name" value="AMMECR1 HOMOLOG"/>
    <property type="match status" value="1"/>
</dbReference>
<dbReference type="PROSITE" id="PS51112">
    <property type="entry name" value="AMMECR1"/>
    <property type="match status" value="1"/>
</dbReference>
<sequence>MTVPFEPDTPARERLTGLARDAIRHAAGDGPAPELLAEAEPAPLNAPGASFVTLKCGGELRGCIGSLEARRPLAEDVLHNAVAAATRDPRFPPLTAPELAGLEYSVTLLGPSEPLEATSRHTLLDRLRPREDGLILQAGPRRATFLPAVWESLPDPEAFVDALLRKAGLPRHPWPEGLRAWRYGSLEFPGRMDTRNDS</sequence>
<dbReference type="InterPro" id="IPR002733">
    <property type="entry name" value="AMMECR1_domain"/>
</dbReference>
<proteinExistence type="predicted"/>
<dbReference type="STRING" id="252474.B1A74_10650"/>
<evidence type="ECO:0000259" key="1">
    <source>
        <dbReference type="PROSITE" id="PS51112"/>
    </source>
</evidence>
<gene>
    <name evidence="2" type="ORF">B1A74_10650</name>
</gene>
<dbReference type="AlphaFoldDB" id="A0A1V2ZWK9"/>
<dbReference type="RefSeq" id="WP_077244632.1">
    <property type="nucleotide sequence ID" value="NZ_MUZR01000047.1"/>
</dbReference>
<accession>A0A1V2ZWK9</accession>
<dbReference type="Gene3D" id="3.30.700.20">
    <property type="entry name" value="Hypothetical protein ph0010, domain 1"/>
    <property type="match status" value="1"/>
</dbReference>
<feature type="domain" description="AMMECR1" evidence="1">
    <location>
        <begin position="10"/>
        <end position="198"/>
    </location>
</feature>
<dbReference type="Gene3D" id="3.30.1490.150">
    <property type="entry name" value="Hypothetical protein ph0010, domain 2"/>
    <property type="match status" value="1"/>
</dbReference>
<dbReference type="PANTHER" id="PTHR13016:SF0">
    <property type="entry name" value="AMME SYNDROME CANDIDATE GENE 1 PROTEIN"/>
    <property type="match status" value="1"/>
</dbReference>
<dbReference type="InterPro" id="IPR023473">
    <property type="entry name" value="AMMECR1"/>
</dbReference>
<comment type="caution">
    <text evidence="2">The sequence shown here is derived from an EMBL/GenBank/DDBJ whole genome shotgun (WGS) entry which is preliminary data.</text>
</comment>
<dbReference type="EMBL" id="MUZR01000047">
    <property type="protein sequence ID" value="OOC09504.1"/>
    <property type="molecule type" value="Genomic_DNA"/>
</dbReference>
<dbReference type="InterPro" id="IPR027623">
    <property type="entry name" value="AmmeMemoSam_A"/>
</dbReference>
<evidence type="ECO:0000313" key="3">
    <source>
        <dbReference type="Proteomes" id="UP000189177"/>
    </source>
</evidence>
<dbReference type="SUPFAM" id="SSF143447">
    <property type="entry name" value="AMMECR1-like"/>
    <property type="match status" value="1"/>
</dbReference>
<evidence type="ECO:0000313" key="2">
    <source>
        <dbReference type="EMBL" id="OOC09504.1"/>
    </source>
</evidence>
<reference evidence="2 3" key="1">
    <citation type="submission" date="2017-02" db="EMBL/GenBank/DDBJ databases">
        <title>Genomic diversity within the haloalkaliphilic genus Thioalkalivibrio.</title>
        <authorList>
            <person name="Ahn A.-C."/>
            <person name="Meier-Kolthoff J."/>
            <person name="Overmars L."/>
            <person name="Richter M."/>
            <person name="Woyke T."/>
            <person name="Sorokin D.Y."/>
            <person name="Muyzer G."/>
        </authorList>
    </citation>
    <scope>NUCLEOTIDE SEQUENCE [LARGE SCALE GENOMIC DNA]</scope>
    <source>
        <strain evidence="2 3">HL17</strain>
    </source>
</reference>
<dbReference type="Proteomes" id="UP000189177">
    <property type="component" value="Unassembled WGS sequence"/>
</dbReference>
<organism evidence="2 3">
    <name type="scientific">Thioalkalivibrio halophilus</name>
    <dbReference type="NCBI Taxonomy" id="252474"/>
    <lineage>
        <taxon>Bacteria</taxon>
        <taxon>Pseudomonadati</taxon>
        <taxon>Pseudomonadota</taxon>
        <taxon>Gammaproteobacteria</taxon>
        <taxon>Chromatiales</taxon>
        <taxon>Ectothiorhodospiraceae</taxon>
        <taxon>Thioalkalivibrio</taxon>
    </lineage>
</organism>
<keyword evidence="3" id="KW-1185">Reference proteome</keyword>
<name>A0A1V2ZWK9_9GAMM</name>
<dbReference type="Pfam" id="PF01871">
    <property type="entry name" value="AMMECR1"/>
    <property type="match status" value="1"/>
</dbReference>
<dbReference type="InterPro" id="IPR036071">
    <property type="entry name" value="AMMECR1_dom_sf"/>
</dbReference>
<protein>
    <submittedName>
        <fullName evidence="2">AmmeMemoRadiSam system protein A</fullName>
    </submittedName>
</protein>